<evidence type="ECO:0000313" key="2">
    <source>
        <dbReference type="EMBL" id="MBK1633636.1"/>
    </source>
</evidence>
<keyword evidence="1" id="KW-0472">Membrane</keyword>
<feature type="transmembrane region" description="Helical" evidence="1">
    <location>
        <begin position="17"/>
        <end position="37"/>
    </location>
</feature>
<evidence type="ECO:0000256" key="1">
    <source>
        <dbReference type="SAM" id="Phobius"/>
    </source>
</evidence>
<reference evidence="2 3" key="1">
    <citation type="journal article" date="2020" name="Microorganisms">
        <title>Osmotic Adaptation and Compatible Solute Biosynthesis of Phototrophic Bacteria as Revealed from Genome Analyses.</title>
        <authorList>
            <person name="Imhoff J.F."/>
            <person name="Rahn T."/>
            <person name="Kunzel S."/>
            <person name="Keller A."/>
            <person name="Neulinger S.C."/>
        </authorList>
    </citation>
    <scope>NUCLEOTIDE SEQUENCE [LARGE SCALE GENOMIC DNA]</scope>
    <source>
        <strain evidence="2 3">DSM 6210</strain>
    </source>
</reference>
<accession>A0ABS1CNY2</accession>
<gene>
    <name evidence="2" type="ORF">CKO31_23405</name>
</gene>
<protein>
    <recommendedName>
        <fullName evidence="4">SxtJ</fullName>
    </recommendedName>
</protein>
<comment type="caution">
    <text evidence="2">The sequence shown here is derived from an EMBL/GenBank/DDBJ whole genome shotgun (WGS) entry which is preliminary data.</text>
</comment>
<evidence type="ECO:0000313" key="3">
    <source>
        <dbReference type="Proteomes" id="UP000748752"/>
    </source>
</evidence>
<keyword evidence="1" id="KW-0812">Transmembrane</keyword>
<dbReference type="Pfam" id="PF19588">
    <property type="entry name" value="SxtJ"/>
    <property type="match status" value="1"/>
</dbReference>
<dbReference type="EMBL" id="NRRV01000101">
    <property type="protein sequence ID" value="MBK1633636.1"/>
    <property type="molecule type" value="Genomic_DNA"/>
</dbReference>
<keyword evidence="1" id="KW-1133">Transmembrane helix</keyword>
<dbReference type="Proteomes" id="UP000748752">
    <property type="component" value="Unassembled WGS sequence"/>
</dbReference>
<proteinExistence type="predicted"/>
<dbReference type="InterPro" id="IPR045781">
    <property type="entry name" value="SxtJ"/>
</dbReference>
<feature type="transmembrane region" description="Helical" evidence="1">
    <location>
        <begin position="84"/>
        <end position="104"/>
    </location>
</feature>
<feature type="transmembrane region" description="Helical" evidence="1">
    <location>
        <begin position="43"/>
        <end position="63"/>
    </location>
</feature>
<evidence type="ECO:0008006" key="4">
    <source>
        <dbReference type="Google" id="ProtNLM"/>
    </source>
</evidence>
<keyword evidence="3" id="KW-1185">Reference proteome</keyword>
<sequence length="136" mass="15121">MTTHDIPELDAAGLRRFALTTAAIVAALFGVLLPWLGGFGWPLWPWGLALLLALWGLIRPAGLRPVYRGWTRFGLLAGRIMTPLLLGLVFFLLLLPIGLVMRLAGHDPMRRKLDPDAATYRVPSRALRPESIEKPY</sequence>
<organism evidence="2 3">
    <name type="scientific">Thiohalocapsa halophila</name>
    <dbReference type="NCBI Taxonomy" id="69359"/>
    <lineage>
        <taxon>Bacteria</taxon>
        <taxon>Pseudomonadati</taxon>
        <taxon>Pseudomonadota</taxon>
        <taxon>Gammaproteobacteria</taxon>
        <taxon>Chromatiales</taxon>
        <taxon>Chromatiaceae</taxon>
        <taxon>Thiohalocapsa</taxon>
    </lineage>
</organism>
<name>A0ABS1CNY2_9GAMM</name>
<dbReference type="RefSeq" id="WP_200242598.1">
    <property type="nucleotide sequence ID" value="NZ_NRRV01000101.1"/>
</dbReference>